<proteinExistence type="predicted"/>
<feature type="region of interest" description="Disordered" evidence="1">
    <location>
        <begin position="70"/>
        <end position="155"/>
    </location>
</feature>
<dbReference type="EMBL" id="JASSZA010000005">
    <property type="protein sequence ID" value="KAK2112028.1"/>
    <property type="molecule type" value="Genomic_DNA"/>
</dbReference>
<evidence type="ECO:0000313" key="2">
    <source>
        <dbReference type="EMBL" id="KAK2112028.1"/>
    </source>
</evidence>
<accession>A0ABQ9VU14</accession>
<sequence length="155" mass="15888">MGSNAQRAPLTFTDPGCLPSTAASLPSANHKAKGSRPGGGHSASAARVPWRWLGALPSLSPLPHPRRWAGPALPAEKWAGPAARGQRRRRRRRPKMAELQLDPAMAGLGGGGGSGSAGLPAHARLAPRPAGTAARPPPWRSHWNPGAAARPAGSG</sequence>
<comment type="caution">
    <text evidence="2">The sequence shown here is derived from an EMBL/GenBank/DDBJ whole genome shotgun (WGS) entry which is preliminary data.</text>
</comment>
<dbReference type="Proteomes" id="UP001266305">
    <property type="component" value="Unassembled WGS sequence"/>
</dbReference>
<feature type="compositionally biased region" description="Basic residues" evidence="1">
    <location>
        <begin position="85"/>
        <end position="94"/>
    </location>
</feature>
<evidence type="ECO:0000256" key="1">
    <source>
        <dbReference type="SAM" id="MobiDB-lite"/>
    </source>
</evidence>
<feature type="compositionally biased region" description="Low complexity" evidence="1">
    <location>
        <begin position="117"/>
        <end position="134"/>
    </location>
</feature>
<organism evidence="2 3">
    <name type="scientific">Saguinus oedipus</name>
    <name type="common">Cotton-top tamarin</name>
    <name type="synonym">Oedipomidas oedipus</name>
    <dbReference type="NCBI Taxonomy" id="9490"/>
    <lineage>
        <taxon>Eukaryota</taxon>
        <taxon>Metazoa</taxon>
        <taxon>Chordata</taxon>
        <taxon>Craniata</taxon>
        <taxon>Vertebrata</taxon>
        <taxon>Euteleostomi</taxon>
        <taxon>Mammalia</taxon>
        <taxon>Eutheria</taxon>
        <taxon>Euarchontoglires</taxon>
        <taxon>Primates</taxon>
        <taxon>Haplorrhini</taxon>
        <taxon>Platyrrhini</taxon>
        <taxon>Cebidae</taxon>
        <taxon>Callitrichinae</taxon>
        <taxon>Saguinus</taxon>
    </lineage>
</organism>
<feature type="compositionally biased region" description="Gly residues" evidence="1">
    <location>
        <begin position="107"/>
        <end position="116"/>
    </location>
</feature>
<protein>
    <submittedName>
        <fullName evidence="2">Uncharacterized protein</fullName>
    </submittedName>
</protein>
<reference evidence="2 3" key="1">
    <citation type="submission" date="2023-05" db="EMBL/GenBank/DDBJ databases">
        <title>B98-5 Cell Line De Novo Hybrid Assembly: An Optical Mapping Approach.</title>
        <authorList>
            <person name="Kananen K."/>
            <person name="Auerbach J.A."/>
            <person name="Kautto E."/>
            <person name="Blachly J.S."/>
        </authorList>
    </citation>
    <scope>NUCLEOTIDE SEQUENCE [LARGE SCALE GENOMIC DNA]</scope>
    <source>
        <strain evidence="2">B95-8</strain>
        <tissue evidence="2">Cell line</tissue>
    </source>
</reference>
<evidence type="ECO:0000313" key="3">
    <source>
        <dbReference type="Proteomes" id="UP001266305"/>
    </source>
</evidence>
<name>A0ABQ9VU14_SAGOE</name>
<gene>
    <name evidence="2" type="ORF">P7K49_011775</name>
</gene>
<keyword evidence="3" id="KW-1185">Reference proteome</keyword>
<feature type="region of interest" description="Disordered" evidence="1">
    <location>
        <begin position="1"/>
        <end position="45"/>
    </location>
</feature>